<name>A0AC34GQP3_9BILA</name>
<organism evidence="1 2">
    <name type="scientific">Panagrolaimus sp. ES5</name>
    <dbReference type="NCBI Taxonomy" id="591445"/>
    <lineage>
        <taxon>Eukaryota</taxon>
        <taxon>Metazoa</taxon>
        <taxon>Ecdysozoa</taxon>
        <taxon>Nematoda</taxon>
        <taxon>Chromadorea</taxon>
        <taxon>Rhabditida</taxon>
        <taxon>Tylenchina</taxon>
        <taxon>Panagrolaimomorpha</taxon>
        <taxon>Panagrolaimoidea</taxon>
        <taxon>Panagrolaimidae</taxon>
        <taxon>Panagrolaimus</taxon>
    </lineage>
</organism>
<sequence>MNLVLKEYCIKTLKPPPIDYTTIPGLKSPDLEETEAAITFPPGELIIERSSARGCLDQFQHLITEDFASSDDPILIKVLKYLNGNYGSISSLFIGPRYVVCLSGIKQTKQLRKYWGSNANICPWAFGSIILGDPYFWESKSIEEWENEIENNQTLKKFTSFNNQSRLLLDFPETGNETYELYENEHKYEIDDDEKSTVTSPILTLSFQHEIDIDGHLIPAFVSS</sequence>
<reference evidence="2" key="1">
    <citation type="submission" date="2022-11" db="UniProtKB">
        <authorList>
            <consortium name="WormBaseParasite"/>
        </authorList>
    </citation>
    <scope>IDENTIFICATION</scope>
</reference>
<dbReference type="Proteomes" id="UP000887579">
    <property type="component" value="Unplaced"/>
</dbReference>
<evidence type="ECO:0000313" key="1">
    <source>
        <dbReference type="Proteomes" id="UP000887579"/>
    </source>
</evidence>
<protein>
    <submittedName>
        <fullName evidence="2">Uncharacterized protein</fullName>
    </submittedName>
</protein>
<dbReference type="WBParaSite" id="ES5_v2.g7029.t1">
    <property type="protein sequence ID" value="ES5_v2.g7029.t1"/>
    <property type="gene ID" value="ES5_v2.g7029"/>
</dbReference>
<accession>A0AC34GQP3</accession>
<evidence type="ECO:0000313" key="2">
    <source>
        <dbReference type="WBParaSite" id="ES5_v2.g7029.t1"/>
    </source>
</evidence>
<proteinExistence type="predicted"/>